<sequence length="149" mass="18165">REMYLHILWNILKYPNKQALYNCLFSKCHTLNANLEQIIIDMEIYLQIIGFKKGNDDNWYYQYDHIQMLYLWTCYQAVIIYQTMYCYKNAFICRIGIPERVCILSNGKWKDYWILFDYQHRTIMLFDENKSKIKLLQVGNPNKSSLEFN</sequence>
<evidence type="ECO:0000313" key="1">
    <source>
        <dbReference type="EMBL" id="ETO01935.1"/>
    </source>
</evidence>
<dbReference type="AlphaFoldDB" id="X6LMK3"/>
<comment type="caution">
    <text evidence="1">The sequence shown here is derived from an EMBL/GenBank/DDBJ whole genome shotgun (WGS) entry which is preliminary data.</text>
</comment>
<feature type="non-terminal residue" evidence="1">
    <location>
        <position position="1"/>
    </location>
</feature>
<name>X6LMK3_RETFI</name>
<proteinExistence type="predicted"/>
<evidence type="ECO:0000313" key="2">
    <source>
        <dbReference type="Proteomes" id="UP000023152"/>
    </source>
</evidence>
<dbReference type="EMBL" id="ASPP01037070">
    <property type="protein sequence ID" value="ETO01935.1"/>
    <property type="molecule type" value="Genomic_DNA"/>
</dbReference>
<keyword evidence="2" id="KW-1185">Reference proteome</keyword>
<gene>
    <name evidence="1" type="ORF">RFI_35504</name>
</gene>
<dbReference type="Proteomes" id="UP000023152">
    <property type="component" value="Unassembled WGS sequence"/>
</dbReference>
<organism evidence="1 2">
    <name type="scientific">Reticulomyxa filosa</name>
    <dbReference type="NCBI Taxonomy" id="46433"/>
    <lineage>
        <taxon>Eukaryota</taxon>
        <taxon>Sar</taxon>
        <taxon>Rhizaria</taxon>
        <taxon>Retaria</taxon>
        <taxon>Foraminifera</taxon>
        <taxon>Monothalamids</taxon>
        <taxon>Reticulomyxidae</taxon>
        <taxon>Reticulomyxa</taxon>
    </lineage>
</organism>
<protein>
    <submittedName>
        <fullName evidence="1">Uncharacterized protein</fullName>
    </submittedName>
</protein>
<accession>X6LMK3</accession>
<reference evidence="1 2" key="1">
    <citation type="journal article" date="2013" name="Curr. Biol.">
        <title>The Genome of the Foraminiferan Reticulomyxa filosa.</title>
        <authorList>
            <person name="Glockner G."/>
            <person name="Hulsmann N."/>
            <person name="Schleicher M."/>
            <person name="Noegel A.A."/>
            <person name="Eichinger L."/>
            <person name="Gallinger C."/>
            <person name="Pawlowski J."/>
            <person name="Sierra R."/>
            <person name="Euteneuer U."/>
            <person name="Pillet L."/>
            <person name="Moustafa A."/>
            <person name="Platzer M."/>
            <person name="Groth M."/>
            <person name="Szafranski K."/>
            <person name="Schliwa M."/>
        </authorList>
    </citation>
    <scope>NUCLEOTIDE SEQUENCE [LARGE SCALE GENOMIC DNA]</scope>
</reference>
<feature type="non-terminal residue" evidence="1">
    <location>
        <position position="149"/>
    </location>
</feature>